<reference evidence="2" key="1">
    <citation type="journal article" date="2017" name="Nat. Ecol. Evol.">
        <title>Genome expansion and lineage-specific genetic innovations in the forest pathogenic fungi Armillaria.</title>
        <authorList>
            <person name="Sipos G."/>
            <person name="Prasanna A.N."/>
            <person name="Walter M.C."/>
            <person name="O'Connor E."/>
            <person name="Balint B."/>
            <person name="Krizsan K."/>
            <person name="Kiss B."/>
            <person name="Hess J."/>
            <person name="Varga T."/>
            <person name="Slot J."/>
            <person name="Riley R."/>
            <person name="Boka B."/>
            <person name="Rigling D."/>
            <person name="Barry K."/>
            <person name="Lee J."/>
            <person name="Mihaltcheva S."/>
            <person name="LaButti K."/>
            <person name="Lipzen A."/>
            <person name="Waldron R."/>
            <person name="Moloney N.M."/>
            <person name="Sperisen C."/>
            <person name="Kredics L."/>
            <person name="Vagvoelgyi C."/>
            <person name="Patrignani A."/>
            <person name="Fitzpatrick D."/>
            <person name="Nagy I."/>
            <person name="Doyle S."/>
            <person name="Anderson J.B."/>
            <person name="Grigoriev I.V."/>
            <person name="Gueldener U."/>
            <person name="Muensterkoetter M."/>
            <person name="Nagy L.G."/>
        </authorList>
    </citation>
    <scope>NUCLEOTIDE SEQUENCE [LARGE SCALE GENOMIC DNA]</scope>
    <source>
        <strain evidence="2">28-4</strain>
    </source>
</reference>
<dbReference type="EMBL" id="KZ293465">
    <property type="protein sequence ID" value="PBK62510.1"/>
    <property type="molecule type" value="Genomic_DNA"/>
</dbReference>
<sequence>MKRYAGLCLPVVLNRSTTRSYNQHQVLWRISGRVHLNASSWLSQIQIDKNAETKKLKADRLQAIQQNLVDEVRNVPPSPVSNFWQSIALRIKLGLLQIASGQNTRRACEGRG</sequence>
<dbReference type="Proteomes" id="UP000218334">
    <property type="component" value="Unassembled WGS sequence"/>
</dbReference>
<proteinExistence type="predicted"/>
<keyword evidence="2" id="KW-1185">Reference proteome</keyword>
<name>A0A2H3AYA8_9AGAR</name>
<evidence type="ECO:0000313" key="2">
    <source>
        <dbReference type="Proteomes" id="UP000218334"/>
    </source>
</evidence>
<accession>A0A2H3AYA8</accession>
<organism evidence="1 2">
    <name type="scientific">Armillaria solidipes</name>
    <dbReference type="NCBI Taxonomy" id="1076256"/>
    <lineage>
        <taxon>Eukaryota</taxon>
        <taxon>Fungi</taxon>
        <taxon>Dikarya</taxon>
        <taxon>Basidiomycota</taxon>
        <taxon>Agaricomycotina</taxon>
        <taxon>Agaricomycetes</taxon>
        <taxon>Agaricomycetidae</taxon>
        <taxon>Agaricales</taxon>
        <taxon>Marasmiineae</taxon>
        <taxon>Physalacriaceae</taxon>
        <taxon>Armillaria</taxon>
    </lineage>
</organism>
<protein>
    <submittedName>
        <fullName evidence="1">Uncharacterized protein</fullName>
    </submittedName>
</protein>
<gene>
    <name evidence="1" type="ORF">ARMSODRAFT_602436</name>
</gene>
<evidence type="ECO:0000313" key="1">
    <source>
        <dbReference type="EMBL" id="PBK62510.1"/>
    </source>
</evidence>
<dbReference type="AlphaFoldDB" id="A0A2H3AYA8"/>